<dbReference type="Pfam" id="PF13505">
    <property type="entry name" value="OMP_b-brl"/>
    <property type="match status" value="1"/>
</dbReference>
<evidence type="ECO:0000313" key="4">
    <source>
        <dbReference type="EMBL" id="PTM54877.1"/>
    </source>
</evidence>
<dbReference type="InterPro" id="IPR027385">
    <property type="entry name" value="Beta-barrel_OMP"/>
</dbReference>
<dbReference type="AlphaFoldDB" id="A0A2T4Z268"/>
<keyword evidence="5" id="KW-1185">Reference proteome</keyword>
<dbReference type="OrthoDB" id="5643626at2"/>
<comment type="caution">
    <text evidence="4">The sequence shown here is derived from an EMBL/GenBank/DDBJ whole genome shotgun (WGS) entry which is preliminary data.</text>
</comment>
<feature type="chain" id="PRO_5015486689" evidence="2">
    <location>
        <begin position="27"/>
        <end position="272"/>
    </location>
</feature>
<evidence type="ECO:0000259" key="3">
    <source>
        <dbReference type="Pfam" id="PF13505"/>
    </source>
</evidence>
<dbReference type="RefSeq" id="WP_108177602.1">
    <property type="nucleotide sequence ID" value="NZ_PZZL01000005.1"/>
</dbReference>
<reference evidence="4 5" key="1">
    <citation type="submission" date="2018-04" db="EMBL/GenBank/DDBJ databases">
        <title>Genomic Encyclopedia of Archaeal and Bacterial Type Strains, Phase II (KMG-II): from individual species to whole genera.</title>
        <authorList>
            <person name="Goeker M."/>
        </authorList>
    </citation>
    <scope>NUCLEOTIDE SEQUENCE [LARGE SCALE GENOMIC DNA]</scope>
    <source>
        <strain evidence="4 5">DSM 25521</strain>
    </source>
</reference>
<protein>
    <submittedName>
        <fullName evidence="4">Opacity protein-like surface antigen</fullName>
    </submittedName>
</protein>
<accession>A0A2T4Z268</accession>
<evidence type="ECO:0000256" key="2">
    <source>
        <dbReference type="SAM" id="SignalP"/>
    </source>
</evidence>
<dbReference type="Proteomes" id="UP000241808">
    <property type="component" value="Unassembled WGS sequence"/>
</dbReference>
<dbReference type="Gene3D" id="2.40.160.20">
    <property type="match status" value="1"/>
</dbReference>
<dbReference type="SUPFAM" id="SSF56925">
    <property type="entry name" value="OMPA-like"/>
    <property type="match status" value="1"/>
</dbReference>
<gene>
    <name evidence="4" type="ORF">C8P69_10527</name>
</gene>
<feature type="domain" description="Outer membrane protein beta-barrel" evidence="3">
    <location>
        <begin position="13"/>
        <end position="265"/>
    </location>
</feature>
<evidence type="ECO:0000313" key="5">
    <source>
        <dbReference type="Proteomes" id="UP000241808"/>
    </source>
</evidence>
<keyword evidence="1 2" id="KW-0732">Signal</keyword>
<dbReference type="EMBL" id="PZZL01000005">
    <property type="protein sequence ID" value="PTM54877.1"/>
    <property type="molecule type" value="Genomic_DNA"/>
</dbReference>
<name>A0A2T4Z268_9HYPH</name>
<dbReference type="InterPro" id="IPR011250">
    <property type="entry name" value="OMP/PagP_B-barrel"/>
</dbReference>
<organism evidence="4 5">
    <name type="scientific">Phreatobacter oligotrophus</name>
    <dbReference type="NCBI Taxonomy" id="1122261"/>
    <lineage>
        <taxon>Bacteria</taxon>
        <taxon>Pseudomonadati</taxon>
        <taxon>Pseudomonadota</taxon>
        <taxon>Alphaproteobacteria</taxon>
        <taxon>Hyphomicrobiales</taxon>
        <taxon>Phreatobacteraceae</taxon>
        <taxon>Phreatobacter</taxon>
    </lineage>
</organism>
<sequence>MKRNPRLSHRIAVFAAALCMAAPALAADRRAPLPDAPLAPPVLPEDFSSGWYVRGDLTANLFRSPAMAVFDDTANALVEQRGTRAGRSLGGGLGAGFKYKSFRLDATLDIHGRATFSGFSPPQGNWGYVGPLPVPSRLNSFGVSAQTLLINAYADLGAFGPLTPYVGVGLGTARLSASNFVSTPVPAAAALGETVFTPVLANTTKWTLAWAAMAGVTVDVTPQTKIDIGYRYLHMGSLRFIDTVGGSYRTTVAAHEIRVGLRYMFGDGLAGH</sequence>
<feature type="signal peptide" evidence="2">
    <location>
        <begin position="1"/>
        <end position="26"/>
    </location>
</feature>
<proteinExistence type="predicted"/>
<evidence type="ECO:0000256" key="1">
    <source>
        <dbReference type="ARBA" id="ARBA00022729"/>
    </source>
</evidence>